<dbReference type="AlphaFoldDB" id="A0A607KK61"/>
<dbReference type="EMBL" id="DAAMJC010000016">
    <property type="protein sequence ID" value="HAC6867606.1"/>
    <property type="molecule type" value="Genomic_DNA"/>
</dbReference>
<reference evidence="1" key="1">
    <citation type="journal article" date="2018" name="Genome Biol.">
        <title>SKESA: strategic k-mer extension for scrupulous assemblies.</title>
        <authorList>
            <person name="Souvorov A."/>
            <person name="Agarwala R."/>
            <person name="Lipman D.J."/>
        </authorList>
    </citation>
    <scope>NUCLEOTIDE SEQUENCE</scope>
    <source>
        <strain evidence="1">13-1023</strain>
    </source>
</reference>
<name>A0A607KK61_SALET</name>
<comment type="caution">
    <text evidence="1">The sequence shown here is derived from an EMBL/GenBank/DDBJ whole genome shotgun (WGS) entry which is preliminary data.</text>
</comment>
<sequence length="133" mass="14364">MTINSNGGPGKTRHLNDIAVYCENLGMRVIWVYPTENDFWLSASVPCAPALEGKAGVSQSVLQRGGHCLFAGKPGTGMSATKQQMTRVFRAISDVSQIKALYSGEDGERLAESIRQNGNIVYPLKSGDGHHDK</sequence>
<organism evidence="1">
    <name type="scientific">Salmonella enterica subsp. enterica serovar Javiana</name>
    <dbReference type="NCBI Taxonomy" id="363569"/>
    <lineage>
        <taxon>Bacteria</taxon>
        <taxon>Pseudomonadati</taxon>
        <taxon>Pseudomonadota</taxon>
        <taxon>Gammaproteobacteria</taxon>
        <taxon>Enterobacterales</taxon>
        <taxon>Enterobacteriaceae</taxon>
        <taxon>Salmonella</taxon>
    </lineage>
</organism>
<evidence type="ECO:0000313" key="1">
    <source>
        <dbReference type="EMBL" id="HAC6867606.1"/>
    </source>
</evidence>
<proteinExistence type="predicted"/>
<accession>A0A607KK61</accession>
<protein>
    <submittedName>
        <fullName evidence="1">Uncharacterized protein</fullName>
    </submittedName>
</protein>
<gene>
    <name evidence="1" type="ORF">G0D54_21005</name>
</gene>
<reference evidence="1" key="2">
    <citation type="submission" date="2018-07" db="EMBL/GenBank/DDBJ databases">
        <authorList>
            <consortium name="NCBI Pathogen Detection Project"/>
        </authorList>
    </citation>
    <scope>NUCLEOTIDE SEQUENCE</scope>
    <source>
        <strain evidence="1">13-1023</strain>
    </source>
</reference>